<protein>
    <submittedName>
        <fullName evidence="1">Putative ovule protein</fullName>
    </submittedName>
</protein>
<sequence length="107" mass="11156">MLESNRTIDAIAEPTAVPFTSASPSLGCNSKNPSLTPAMWKASSALSFSPLGPTALELGLPVSKPAMSDKGTRSPEAVTVPRRGKHGVMLVLINLVIASKISNLMPE</sequence>
<name>A0A0V0GYI9_SOLCH</name>
<proteinExistence type="predicted"/>
<accession>A0A0V0GYI9</accession>
<dbReference type="AlphaFoldDB" id="A0A0V0GYI9"/>
<dbReference type="EMBL" id="GEDG01028784">
    <property type="protein sequence ID" value="JAP12954.1"/>
    <property type="molecule type" value="Transcribed_RNA"/>
</dbReference>
<organism evidence="1">
    <name type="scientific">Solanum chacoense</name>
    <name type="common">Chaco potato</name>
    <dbReference type="NCBI Taxonomy" id="4108"/>
    <lineage>
        <taxon>Eukaryota</taxon>
        <taxon>Viridiplantae</taxon>
        <taxon>Streptophyta</taxon>
        <taxon>Embryophyta</taxon>
        <taxon>Tracheophyta</taxon>
        <taxon>Spermatophyta</taxon>
        <taxon>Magnoliopsida</taxon>
        <taxon>eudicotyledons</taxon>
        <taxon>Gunneridae</taxon>
        <taxon>Pentapetalae</taxon>
        <taxon>asterids</taxon>
        <taxon>lamiids</taxon>
        <taxon>Solanales</taxon>
        <taxon>Solanaceae</taxon>
        <taxon>Solanoideae</taxon>
        <taxon>Solaneae</taxon>
        <taxon>Solanum</taxon>
    </lineage>
</organism>
<reference evidence="1" key="1">
    <citation type="submission" date="2015-12" db="EMBL/GenBank/DDBJ databases">
        <title>Gene expression during late stages of embryo sac development: a critical building block for successful pollen-pistil interactions.</title>
        <authorList>
            <person name="Liu Y."/>
            <person name="Joly V."/>
            <person name="Sabar M."/>
            <person name="Matton D.P."/>
        </authorList>
    </citation>
    <scope>NUCLEOTIDE SEQUENCE</scope>
</reference>
<evidence type="ECO:0000313" key="1">
    <source>
        <dbReference type="EMBL" id="JAP12954.1"/>
    </source>
</evidence>